<dbReference type="Pfam" id="PF07479">
    <property type="entry name" value="NAD_Gly3P_dh_C"/>
    <property type="match status" value="1"/>
</dbReference>
<dbReference type="GO" id="GO:0006650">
    <property type="term" value="P:glycerophospholipid metabolic process"/>
    <property type="evidence" value="ECO:0007669"/>
    <property type="project" value="UniProtKB-UniRule"/>
</dbReference>
<feature type="binding site" evidence="17">
    <location>
        <begin position="8"/>
        <end position="13"/>
    </location>
    <ligand>
        <name>NAD(+)</name>
        <dbReference type="ChEBI" id="CHEBI:57540"/>
    </ligand>
</feature>
<feature type="binding site" evidence="14">
    <location>
        <position position="259"/>
    </location>
    <ligand>
        <name>sn-glycerol 3-phosphate</name>
        <dbReference type="ChEBI" id="CHEBI:57597"/>
    </ligand>
</feature>
<comment type="caution">
    <text evidence="14">Lacks conserved residue(s) required for the propagation of feature annotation.</text>
</comment>
<feature type="domain" description="Glycerol-3-phosphate dehydrogenase NAD-dependent C-terminal" evidence="20">
    <location>
        <begin position="183"/>
        <end position="323"/>
    </location>
</feature>
<evidence type="ECO:0000256" key="6">
    <source>
        <dbReference type="ARBA" id="ARBA00023027"/>
    </source>
</evidence>
<feature type="binding site" evidence="14">
    <location>
        <position position="141"/>
    </location>
    <ligand>
        <name>sn-glycerol 3-phosphate</name>
        <dbReference type="ChEBI" id="CHEBI:57597"/>
    </ligand>
</feature>
<evidence type="ECO:0000256" key="12">
    <source>
        <dbReference type="ARBA" id="ARBA00069372"/>
    </source>
</evidence>
<dbReference type="InterPro" id="IPR006168">
    <property type="entry name" value="G3P_DH_NAD-dep"/>
</dbReference>
<dbReference type="GO" id="GO:0047952">
    <property type="term" value="F:glycerol-3-phosphate dehydrogenase [NAD(P)+] activity"/>
    <property type="evidence" value="ECO:0007669"/>
    <property type="project" value="UniProtKB-UniRule"/>
</dbReference>
<evidence type="ECO:0000256" key="18">
    <source>
        <dbReference type="RuleBase" id="RU000437"/>
    </source>
</evidence>
<feature type="binding site" evidence="14">
    <location>
        <position position="257"/>
    </location>
    <ligand>
        <name>sn-glycerol 3-phosphate</name>
        <dbReference type="ChEBI" id="CHEBI:57597"/>
    </ligand>
</feature>
<feature type="binding site" evidence="14">
    <location>
        <position position="282"/>
    </location>
    <ligand>
        <name>NADPH</name>
        <dbReference type="ChEBI" id="CHEBI:57783"/>
    </ligand>
</feature>
<dbReference type="Proteomes" id="UP001213083">
    <property type="component" value="Unassembled WGS sequence"/>
</dbReference>
<dbReference type="NCBIfam" id="NF000942">
    <property type="entry name" value="PRK00094.1-4"/>
    <property type="match status" value="1"/>
</dbReference>
<dbReference type="InterPro" id="IPR006109">
    <property type="entry name" value="G3P_DH_NAD-dep_C"/>
</dbReference>
<reference evidence="21 22" key="1">
    <citation type="submission" date="2023-01" db="EMBL/GenBank/DDBJ databases">
        <title>Sequencing of the bacterial strains from artisanal fermented milk Matsoni.</title>
        <authorList>
            <person name="Rozman V."/>
            <person name="Accetto T."/>
            <person name="Bogovic Matijasic B."/>
        </authorList>
    </citation>
    <scope>NUCLEOTIDE SEQUENCE [LARGE SCALE GENOMIC DNA]</scope>
    <source>
        <strain evidence="22">lbl143</strain>
    </source>
</reference>
<feature type="binding site" evidence="14">
    <location>
        <position position="12"/>
    </location>
    <ligand>
        <name>NADPH</name>
        <dbReference type="ChEBI" id="CHEBI:57783"/>
    </ligand>
</feature>
<evidence type="ECO:0000256" key="15">
    <source>
        <dbReference type="PIRSR" id="PIRSR000114-1"/>
    </source>
</evidence>
<evidence type="ECO:0000256" key="3">
    <source>
        <dbReference type="ARBA" id="ARBA00022741"/>
    </source>
</evidence>
<dbReference type="Gene3D" id="3.40.50.720">
    <property type="entry name" value="NAD(P)-binding Rossmann-like Domain"/>
    <property type="match status" value="1"/>
</dbReference>
<comment type="function">
    <text evidence="14">Catalyzes the reduction of the glycolytic intermediate dihydroxyacetone phosphate (DHAP) to sn-glycerol 3-phosphate (G3P), the key precursor for phospholipid synthesis.</text>
</comment>
<feature type="active site" description="Proton acceptor" evidence="14 15">
    <location>
        <position position="194"/>
    </location>
</feature>
<keyword evidence="7 14" id="KW-0443">Lipid metabolism</keyword>
<dbReference type="InterPro" id="IPR036291">
    <property type="entry name" value="NAD(P)-bd_dom_sf"/>
</dbReference>
<evidence type="ECO:0000256" key="1">
    <source>
        <dbReference type="ARBA" id="ARBA00011009"/>
    </source>
</evidence>
<feature type="binding site" evidence="14">
    <location>
        <position position="247"/>
    </location>
    <ligand>
        <name>sn-glycerol 3-phosphate</name>
        <dbReference type="ChEBI" id="CHEBI:57597"/>
    </ligand>
</feature>
<feature type="binding site" evidence="14">
    <location>
        <position position="284"/>
    </location>
    <ligand>
        <name>NADPH</name>
        <dbReference type="ChEBI" id="CHEBI:57783"/>
    </ligand>
</feature>
<dbReference type="AlphaFoldDB" id="A0ABD4W3W3"/>
<gene>
    <name evidence="14" type="primary">gpsA</name>
    <name evidence="21" type="ORF">PF593_08460</name>
</gene>
<keyword evidence="2 14" id="KW-0444">Lipid biosynthesis</keyword>
<feature type="binding site" evidence="14">
    <location>
        <position position="105"/>
    </location>
    <ligand>
        <name>NADPH</name>
        <dbReference type="ChEBI" id="CHEBI:57783"/>
    </ligand>
</feature>
<dbReference type="NCBIfam" id="NF000940">
    <property type="entry name" value="PRK00094.1-2"/>
    <property type="match status" value="1"/>
</dbReference>
<proteinExistence type="inferred from homology"/>
<dbReference type="PANTHER" id="PTHR11728">
    <property type="entry name" value="GLYCEROL-3-PHOSPHATE DEHYDROGENASE"/>
    <property type="match status" value="1"/>
</dbReference>
<evidence type="ECO:0000256" key="13">
    <source>
        <dbReference type="ARBA" id="ARBA00080511"/>
    </source>
</evidence>
<dbReference type="PROSITE" id="PS00957">
    <property type="entry name" value="NAD_G3PDH"/>
    <property type="match status" value="1"/>
</dbReference>
<evidence type="ECO:0000256" key="16">
    <source>
        <dbReference type="PIRSR" id="PIRSR000114-2"/>
    </source>
</evidence>
<evidence type="ECO:0000256" key="17">
    <source>
        <dbReference type="PIRSR" id="PIRSR000114-3"/>
    </source>
</evidence>
<feature type="binding site" evidence="14">
    <location>
        <position position="258"/>
    </location>
    <ligand>
        <name>NADPH</name>
        <dbReference type="ChEBI" id="CHEBI:57783"/>
    </ligand>
</feature>
<dbReference type="InterPro" id="IPR008927">
    <property type="entry name" value="6-PGluconate_DH-like_C_sf"/>
</dbReference>
<evidence type="ECO:0000313" key="22">
    <source>
        <dbReference type="Proteomes" id="UP001213083"/>
    </source>
</evidence>
<dbReference type="EC" id="1.1.1.94" evidence="11 14"/>
<keyword evidence="3 14" id="KW-0547">Nucleotide-binding</keyword>
<evidence type="ECO:0000256" key="5">
    <source>
        <dbReference type="ARBA" id="ARBA00023002"/>
    </source>
</evidence>
<evidence type="ECO:0000256" key="10">
    <source>
        <dbReference type="ARBA" id="ARBA00052716"/>
    </source>
</evidence>
<comment type="caution">
    <text evidence="21">The sequence shown here is derived from an EMBL/GenBank/DDBJ whole genome shotgun (WGS) entry which is preliminary data.</text>
</comment>
<feature type="binding site" evidence="17">
    <location>
        <position position="82"/>
    </location>
    <ligand>
        <name>NAD(+)</name>
        <dbReference type="ChEBI" id="CHEBI:57540"/>
    </ligand>
</feature>
<evidence type="ECO:0000256" key="8">
    <source>
        <dbReference type="ARBA" id="ARBA00023209"/>
    </source>
</evidence>
<feature type="binding site" evidence="14">
    <location>
        <position position="11"/>
    </location>
    <ligand>
        <name>NADPH</name>
        <dbReference type="ChEBI" id="CHEBI:57783"/>
    </ligand>
</feature>
<feature type="binding site" evidence="14">
    <location>
        <position position="139"/>
    </location>
    <ligand>
        <name>sn-glycerol 3-phosphate</name>
        <dbReference type="ChEBI" id="CHEBI:57597"/>
    </ligand>
</feature>
<keyword evidence="4 14" id="KW-0521">NADP</keyword>
<keyword evidence="6 14" id="KW-0520">NAD</keyword>
<dbReference type="GO" id="GO:0000166">
    <property type="term" value="F:nucleotide binding"/>
    <property type="evidence" value="ECO:0007669"/>
    <property type="project" value="UniProtKB-KW"/>
</dbReference>
<comment type="catalytic activity">
    <reaction evidence="14">
        <text>sn-glycerol 3-phosphate + NAD(+) = dihydroxyacetone phosphate + NADH + H(+)</text>
        <dbReference type="Rhea" id="RHEA:11092"/>
        <dbReference type="ChEBI" id="CHEBI:15378"/>
        <dbReference type="ChEBI" id="CHEBI:57540"/>
        <dbReference type="ChEBI" id="CHEBI:57597"/>
        <dbReference type="ChEBI" id="CHEBI:57642"/>
        <dbReference type="ChEBI" id="CHEBI:57945"/>
        <dbReference type="EC" id="1.1.1.94"/>
    </reaction>
</comment>
<feature type="binding site" evidence="17">
    <location>
        <position position="258"/>
    </location>
    <ligand>
        <name>NAD(+)</name>
        <dbReference type="ChEBI" id="CHEBI:57540"/>
    </ligand>
</feature>
<organism evidence="21 22">
    <name type="scientific">Lactobacillus delbrueckii</name>
    <dbReference type="NCBI Taxonomy" id="1584"/>
    <lineage>
        <taxon>Bacteria</taxon>
        <taxon>Bacillati</taxon>
        <taxon>Bacillota</taxon>
        <taxon>Bacilli</taxon>
        <taxon>Lactobacillales</taxon>
        <taxon>Lactobacillaceae</taxon>
        <taxon>Lactobacillus</taxon>
    </lineage>
</organism>
<dbReference type="HAMAP" id="MF_00394">
    <property type="entry name" value="NAD_Glyc3P_dehydrog"/>
    <property type="match status" value="1"/>
</dbReference>
<dbReference type="GO" id="GO:0008654">
    <property type="term" value="P:phospholipid biosynthetic process"/>
    <property type="evidence" value="ECO:0007669"/>
    <property type="project" value="UniProtKB-KW"/>
</dbReference>
<evidence type="ECO:0000256" key="4">
    <source>
        <dbReference type="ARBA" id="ARBA00022857"/>
    </source>
</evidence>
<sequence>MAKIGVLGAGTWGMALARMLSNSGHEVTVWSALPQEVDELSRTRRQKNLPGMVIPDEIKFTKEIAEACQDKDIILFAVPSVFVRSTAKTAAAFIPDGQIIVDVAKGIEPDTLLTLTEVIADELNKDGKHGNVHYVAMSGPTHAEEVAKDLPTTIVSACEDQAVAEKVQDVFMNKNMRVYTNSDRLGVELCGALKNVIALASGICSGLGYGDNMRAALIIRGMAEIKRLGLKMGGKEDSFDGLAGMGDLIVTATSKESRNNNAGYLIGKGKSAEEAKKEVGMVVEGINAIPAALELADKYDVEMPIVFAVDAVVNRGADARETVDALMLREKKSEMTKY</sequence>
<name>A0ABD4W3W3_9LACO</name>
<evidence type="ECO:0000259" key="20">
    <source>
        <dbReference type="Pfam" id="PF07479"/>
    </source>
</evidence>
<evidence type="ECO:0000256" key="11">
    <source>
        <dbReference type="ARBA" id="ARBA00066687"/>
    </source>
</evidence>
<dbReference type="GO" id="GO:0046167">
    <property type="term" value="P:glycerol-3-phosphate biosynthetic process"/>
    <property type="evidence" value="ECO:0007669"/>
    <property type="project" value="UniProtKB-UniRule"/>
</dbReference>
<dbReference type="SUPFAM" id="SSF51735">
    <property type="entry name" value="NAD(P)-binding Rossmann-fold domains"/>
    <property type="match status" value="1"/>
</dbReference>
<keyword evidence="8 14" id="KW-0594">Phospholipid biosynthesis</keyword>
<dbReference type="EMBL" id="JAQIEV010000045">
    <property type="protein sequence ID" value="MDA3783159.1"/>
    <property type="molecule type" value="Genomic_DNA"/>
</dbReference>
<evidence type="ECO:0000256" key="2">
    <source>
        <dbReference type="ARBA" id="ARBA00022516"/>
    </source>
</evidence>
<keyword evidence="5 14" id="KW-0560">Oxidoreductase</keyword>
<dbReference type="GO" id="GO:0005737">
    <property type="term" value="C:cytoplasm"/>
    <property type="evidence" value="ECO:0007669"/>
    <property type="project" value="UniProtKB-SubCell"/>
</dbReference>
<dbReference type="Gene3D" id="1.10.1040.10">
    <property type="entry name" value="N-(1-d-carboxylethyl)-l-norvaline Dehydrogenase, domain 2"/>
    <property type="match status" value="1"/>
</dbReference>
<feature type="binding site" evidence="16">
    <location>
        <position position="105"/>
    </location>
    <ligand>
        <name>substrate</name>
    </ligand>
</feature>
<evidence type="ECO:0000313" key="21">
    <source>
        <dbReference type="EMBL" id="MDA3783159.1"/>
    </source>
</evidence>
<comment type="similarity">
    <text evidence="1 14 18">Belongs to the NAD-dependent glycerol-3-phosphate dehydrogenase family.</text>
</comment>
<dbReference type="InterPro" id="IPR011128">
    <property type="entry name" value="G3P_DH_NAD-dep_N"/>
</dbReference>
<comment type="pathway">
    <text evidence="14">Membrane lipid metabolism; glycerophospholipid metabolism.</text>
</comment>
<evidence type="ECO:0000256" key="9">
    <source>
        <dbReference type="ARBA" id="ARBA00023264"/>
    </source>
</evidence>
<dbReference type="SUPFAM" id="SSF48179">
    <property type="entry name" value="6-phosphogluconate dehydrogenase C-terminal domain-like"/>
    <property type="match status" value="1"/>
</dbReference>
<feature type="binding site" evidence="16">
    <location>
        <begin position="258"/>
        <end position="259"/>
    </location>
    <ligand>
        <name>substrate</name>
    </ligand>
</feature>
<dbReference type="RefSeq" id="WP_206350488.1">
    <property type="nucleotide sequence ID" value="NZ_BNID01000019.1"/>
</dbReference>
<feature type="binding site" evidence="14">
    <location>
        <position position="258"/>
    </location>
    <ligand>
        <name>sn-glycerol 3-phosphate</name>
        <dbReference type="ChEBI" id="CHEBI:57597"/>
    </ligand>
</feature>
<feature type="binding site" evidence="17">
    <location>
        <position position="143"/>
    </location>
    <ligand>
        <name>NAD(+)</name>
        <dbReference type="ChEBI" id="CHEBI:57540"/>
    </ligand>
</feature>
<dbReference type="Pfam" id="PF01210">
    <property type="entry name" value="NAD_Gly3P_dh_N"/>
    <property type="match status" value="1"/>
</dbReference>
<feature type="binding site" evidence="14">
    <location>
        <position position="105"/>
    </location>
    <ligand>
        <name>sn-glycerol 3-phosphate</name>
        <dbReference type="ChEBI" id="CHEBI:57597"/>
    </ligand>
</feature>
<evidence type="ECO:0000256" key="14">
    <source>
        <dbReference type="HAMAP-Rule" id="MF_00394"/>
    </source>
</evidence>
<feature type="binding site" evidence="14">
    <location>
        <position position="143"/>
    </location>
    <ligand>
        <name>NADPH</name>
        <dbReference type="ChEBI" id="CHEBI:57783"/>
    </ligand>
</feature>
<dbReference type="PANTHER" id="PTHR11728:SF1">
    <property type="entry name" value="GLYCEROL-3-PHOSPHATE DEHYDROGENASE [NAD(+)] 2, CHLOROPLASTIC"/>
    <property type="match status" value="1"/>
</dbReference>
<dbReference type="PIRSF" id="PIRSF000114">
    <property type="entry name" value="Glycerol-3-P_dh"/>
    <property type="match status" value="1"/>
</dbReference>
<feature type="binding site" evidence="14">
    <location>
        <position position="194"/>
    </location>
    <ligand>
        <name>sn-glycerol 3-phosphate</name>
        <dbReference type="ChEBI" id="CHEBI:57597"/>
    </ligand>
</feature>
<dbReference type="PRINTS" id="PR00077">
    <property type="entry name" value="GPDHDRGNASE"/>
</dbReference>
<protein>
    <recommendedName>
        <fullName evidence="12 14">Glycerol-3-phosphate dehydrogenase [NAD(P)+]</fullName>
        <ecNumber evidence="11 14">1.1.1.94</ecNumber>
    </recommendedName>
    <alternativeName>
        <fullName evidence="14">NAD(P)(+)-dependent glycerol-3-phosphate dehydrogenase</fullName>
    </alternativeName>
    <alternativeName>
        <fullName evidence="13 14">NAD(P)H-dependent dihydroxyacetone-phosphate reductase</fullName>
    </alternativeName>
</protein>
<accession>A0ABD4W3W3</accession>
<comment type="subcellular location">
    <subcellularLocation>
        <location evidence="14">Cytoplasm</location>
    </subcellularLocation>
</comment>
<evidence type="ECO:0000259" key="19">
    <source>
        <dbReference type="Pfam" id="PF01210"/>
    </source>
</evidence>
<dbReference type="FunFam" id="3.40.50.720:FF:000019">
    <property type="entry name" value="Glycerol-3-phosphate dehydrogenase [NAD(P)+]"/>
    <property type="match status" value="1"/>
</dbReference>
<comment type="catalytic activity">
    <reaction evidence="10">
        <text>sn-glycerol 3-phosphate + NADP(+) = dihydroxyacetone phosphate + NADPH + H(+)</text>
        <dbReference type="Rhea" id="RHEA:11096"/>
        <dbReference type="ChEBI" id="CHEBI:15378"/>
        <dbReference type="ChEBI" id="CHEBI:57597"/>
        <dbReference type="ChEBI" id="CHEBI:57642"/>
        <dbReference type="ChEBI" id="CHEBI:57783"/>
        <dbReference type="ChEBI" id="CHEBI:58349"/>
        <dbReference type="EC" id="1.1.1.94"/>
    </reaction>
    <physiologicalReaction direction="right-to-left" evidence="10">
        <dbReference type="Rhea" id="RHEA:11098"/>
    </physiologicalReaction>
</comment>
<keyword evidence="9 14" id="KW-1208">Phospholipid metabolism</keyword>
<dbReference type="FunFam" id="1.10.1040.10:FF:000001">
    <property type="entry name" value="Glycerol-3-phosphate dehydrogenase [NAD(P)+]"/>
    <property type="match status" value="1"/>
</dbReference>
<dbReference type="InterPro" id="IPR013328">
    <property type="entry name" value="6PGD_dom2"/>
</dbReference>
<feature type="domain" description="Glycerol-3-phosphate dehydrogenase NAD-dependent N-terminal" evidence="19">
    <location>
        <begin position="3"/>
        <end position="163"/>
    </location>
</feature>
<evidence type="ECO:0000256" key="7">
    <source>
        <dbReference type="ARBA" id="ARBA00023098"/>
    </source>
</evidence>
<keyword evidence="14" id="KW-0963">Cytoplasm</keyword>